<gene>
    <name evidence="1" type="ORF">CTTA_4834</name>
</gene>
<dbReference type="Proteomes" id="UP000323105">
    <property type="component" value="Unassembled WGS sequence"/>
</dbReference>
<dbReference type="EMBL" id="BKBW01000019">
    <property type="protein sequence ID" value="GEQ77829.1"/>
    <property type="molecule type" value="Genomic_DNA"/>
</dbReference>
<proteinExistence type="predicted"/>
<accession>A0A5A7MLK4</accession>
<evidence type="ECO:0000313" key="1">
    <source>
        <dbReference type="EMBL" id="GEQ77829.1"/>
    </source>
</evidence>
<protein>
    <submittedName>
        <fullName evidence="1">Uncharacterized protein</fullName>
    </submittedName>
</protein>
<evidence type="ECO:0000313" key="2">
    <source>
        <dbReference type="Proteomes" id="UP000323105"/>
    </source>
</evidence>
<name>A0A5A7MLK4_COMTE</name>
<dbReference type="AlphaFoldDB" id="A0A5A7MLK4"/>
<reference evidence="1 2" key="1">
    <citation type="journal article" date="2019" name="Microbiol. Resour. Announc.">
        <title>Draft Genome Sequence of Comamonas testosteroni TA441, a Bacterium That Has a Cryptic Phenol Degradation Gene Cluster.</title>
        <authorList>
            <person name="Arai H."/>
            <person name="Ishii M."/>
        </authorList>
    </citation>
    <scope>NUCLEOTIDE SEQUENCE [LARGE SCALE GENOMIC DNA]</scope>
    <source>
        <strain evidence="1 2">TA441</strain>
    </source>
</reference>
<comment type="caution">
    <text evidence="1">The sequence shown here is derived from an EMBL/GenBank/DDBJ whole genome shotgun (WGS) entry which is preliminary data.</text>
</comment>
<organism evidence="1 2">
    <name type="scientific">Comamonas testosteroni</name>
    <name type="common">Pseudomonas testosteroni</name>
    <dbReference type="NCBI Taxonomy" id="285"/>
    <lineage>
        <taxon>Bacteria</taxon>
        <taxon>Pseudomonadati</taxon>
        <taxon>Pseudomonadota</taxon>
        <taxon>Betaproteobacteria</taxon>
        <taxon>Burkholderiales</taxon>
        <taxon>Comamonadaceae</taxon>
        <taxon>Comamonas</taxon>
    </lineage>
</organism>
<sequence length="100" mass="11132">MHAWLQQIAGDDARAILIEEQTGQPPPRLQLALHCASQTLKDEIANQPGFALQFLERAAPAFDSLRSRYLQAWVAELMDLARSAVARYVADSVLAELFKP</sequence>